<gene>
    <name evidence="2" type="primary">atp8</name>
</gene>
<evidence type="ECO:0000313" key="2">
    <source>
        <dbReference type="EMBL" id="BBE15724.1"/>
    </source>
</evidence>
<proteinExistence type="predicted"/>
<keyword evidence="2" id="KW-0496">Mitochondrion</keyword>
<dbReference type="EMBL" id="LC385650">
    <property type="protein sequence ID" value="BBE15724.1"/>
    <property type="molecule type" value="Genomic_DNA"/>
</dbReference>
<name>A0A348BR55_ECHTS</name>
<dbReference type="AlphaFoldDB" id="A0A348BR55"/>
<feature type="transmembrane region" description="Helical" evidence="1">
    <location>
        <begin position="6"/>
        <end position="28"/>
    </location>
</feature>
<protein>
    <submittedName>
        <fullName evidence="2">ATP synthase F0 subunit 8</fullName>
    </submittedName>
</protein>
<keyword evidence="1" id="KW-1133">Transmembrane helix</keyword>
<geneLocation type="mitochondrion" evidence="2"/>
<keyword evidence="1" id="KW-0812">Transmembrane</keyword>
<organism evidence="2">
    <name type="scientific">Echiniscus testudo</name>
    <name type="common">Water bear</name>
    <dbReference type="NCBI Taxonomy" id="399800"/>
    <lineage>
        <taxon>Eukaryota</taxon>
        <taxon>Metazoa</taxon>
        <taxon>Ecdysozoa</taxon>
        <taxon>Tardigrada</taxon>
        <taxon>Heterotardigrada</taxon>
        <taxon>Echiniscoidea</taxon>
        <taxon>Echiniscidae</taxon>
        <taxon>Echiniscus</taxon>
    </lineage>
</organism>
<accession>A0A348BR55</accession>
<keyword evidence="1" id="KW-0472">Membrane</keyword>
<evidence type="ECO:0000256" key="1">
    <source>
        <dbReference type="SAM" id="Phobius"/>
    </source>
</evidence>
<sequence length="36" mass="4422">MPHMSNFNWLIAILLFIILVLMIFLINIKHYKMKNF</sequence>
<reference evidence="2" key="1">
    <citation type="journal article" date="2018" name="Mitochondrial DNA Part B Resour">
        <title>The complete mitochondrial genome of Echiniscus testudo (Heterotardigrada: Echiniscidae).</title>
        <authorList>
            <person name="Arakawa K."/>
        </authorList>
    </citation>
    <scope>NUCLEOTIDE SEQUENCE</scope>
</reference>